<evidence type="ECO:0000256" key="19">
    <source>
        <dbReference type="PIRSR" id="PIRSR601834-1"/>
    </source>
</evidence>
<feature type="transmembrane region" description="Helical" evidence="21">
    <location>
        <begin position="30"/>
        <end position="48"/>
    </location>
</feature>
<comment type="pathway">
    <text evidence="3">Protein modification; peptidyl-diphthamide biosynthesis.</text>
</comment>
<dbReference type="InterPro" id="IPR017938">
    <property type="entry name" value="Riboflavin_synthase-like_b-brl"/>
</dbReference>
<keyword evidence="5 19" id="KW-0285">Flavoprotein</keyword>
<comment type="subunit">
    <text evidence="16">Monomer. Component of the 2-(3-amino-3-carboxypropyl)histidine synthase complex composed of DPH1, DPH2, DPH3 and a NADH-dependent reductase, predominantly CBR1.</text>
</comment>
<dbReference type="PANTHER" id="PTHR19370">
    <property type="entry name" value="NADH-CYTOCHROME B5 REDUCTASE"/>
    <property type="match status" value="1"/>
</dbReference>
<accession>A0A7R7XRW3</accession>
<reference evidence="23" key="1">
    <citation type="submission" date="2021-01" db="EMBL/GenBank/DDBJ databases">
        <authorList>
            <consortium name="Aspergillus puulaauensis MK2 genome sequencing consortium"/>
            <person name="Kazuki M."/>
            <person name="Futagami T."/>
        </authorList>
    </citation>
    <scope>NUCLEOTIDE SEQUENCE</scope>
    <source>
        <strain evidence="23">MK2</strain>
    </source>
</reference>
<feature type="binding site" evidence="19">
    <location>
        <position position="134"/>
    </location>
    <ligand>
        <name>FAD</name>
        <dbReference type="ChEBI" id="CHEBI:57692"/>
    </ligand>
</feature>
<evidence type="ECO:0000256" key="16">
    <source>
        <dbReference type="ARBA" id="ARBA00038836"/>
    </source>
</evidence>
<dbReference type="GO" id="GO:0005741">
    <property type="term" value="C:mitochondrial outer membrane"/>
    <property type="evidence" value="ECO:0007669"/>
    <property type="project" value="UniProtKB-SubCell"/>
</dbReference>
<feature type="binding site" evidence="19">
    <location>
        <position position="185"/>
    </location>
    <ligand>
        <name>FAD</name>
        <dbReference type="ChEBI" id="CHEBI:57692"/>
    </ligand>
</feature>
<evidence type="ECO:0000256" key="8">
    <source>
        <dbReference type="ARBA" id="ARBA00022787"/>
    </source>
</evidence>
<keyword evidence="13" id="KW-0496">Mitochondrion</keyword>
<feature type="binding site" evidence="19">
    <location>
        <position position="117"/>
    </location>
    <ligand>
        <name>FAD</name>
        <dbReference type="ChEBI" id="CHEBI:57692"/>
    </ligand>
</feature>
<dbReference type="SUPFAM" id="SSF52343">
    <property type="entry name" value="Ferredoxin reductase-like, C-terminal NADP-linked domain"/>
    <property type="match status" value="1"/>
</dbReference>
<evidence type="ECO:0000256" key="11">
    <source>
        <dbReference type="ARBA" id="ARBA00023002"/>
    </source>
</evidence>
<keyword evidence="14 21" id="KW-0472">Membrane</keyword>
<dbReference type="FunFam" id="2.40.30.10:FF:000032">
    <property type="entry name" value="NADH-cytochrome b5 reductase"/>
    <property type="match status" value="1"/>
</dbReference>
<dbReference type="AlphaFoldDB" id="A0A7R7XRW3"/>
<evidence type="ECO:0000313" key="24">
    <source>
        <dbReference type="Proteomes" id="UP000654913"/>
    </source>
</evidence>
<dbReference type="InterPro" id="IPR001834">
    <property type="entry name" value="CBR-like"/>
</dbReference>
<keyword evidence="24" id="KW-1185">Reference proteome</keyword>
<evidence type="ECO:0000256" key="1">
    <source>
        <dbReference type="ARBA" id="ARBA00001974"/>
    </source>
</evidence>
<dbReference type="Pfam" id="PF00970">
    <property type="entry name" value="FAD_binding_6"/>
    <property type="match status" value="1"/>
</dbReference>
<dbReference type="PRINTS" id="PR00371">
    <property type="entry name" value="FPNCR"/>
</dbReference>
<organism evidence="23 24">
    <name type="scientific">Aspergillus puulaauensis</name>
    <dbReference type="NCBI Taxonomy" id="1220207"/>
    <lineage>
        <taxon>Eukaryota</taxon>
        <taxon>Fungi</taxon>
        <taxon>Dikarya</taxon>
        <taxon>Ascomycota</taxon>
        <taxon>Pezizomycotina</taxon>
        <taxon>Eurotiomycetes</taxon>
        <taxon>Eurotiomycetidae</taxon>
        <taxon>Eurotiales</taxon>
        <taxon>Aspergillaceae</taxon>
        <taxon>Aspergillus</taxon>
    </lineage>
</organism>
<evidence type="ECO:0000256" key="12">
    <source>
        <dbReference type="ARBA" id="ARBA00023027"/>
    </source>
</evidence>
<dbReference type="GO" id="GO:0005783">
    <property type="term" value="C:endoplasmic reticulum"/>
    <property type="evidence" value="ECO:0007669"/>
    <property type="project" value="TreeGrafter"/>
</dbReference>
<dbReference type="InterPro" id="IPR039261">
    <property type="entry name" value="FNR_nucleotide-bd"/>
</dbReference>
<comment type="similarity">
    <text evidence="4 20">Belongs to the flavoprotein pyridine nucleotide cytochrome reductase family.</text>
</comment>
<dbReference type="PRINTS" id="PR00406">
    <property type="entry name" value="CYTB5RDTASE"/>
</dbReference>
<evidence type="ECO:0000313" key="23">
    <source>
        <dbReference type="EMBL" id="BCS26625.1"/>
    </source>
</evidence>
<keyword evidence="12 20" id="KW-0520">NAD</keyword>
<evidence type="ECO:0000256" key="7">
    <source>
        <dbReference type="ARBA" id="ARBA00022692"/>
    </source>
</evidence>
<evidence type="ECO:0000256" key="6">
    <source>
        <dbReference type="ARBA" id="ARBA00022679"/>
    </source>
</evidence>
<dbReference type="OrthoDB" id="432685at2759"/>
<sequence>MSAFSAENVTTVFIPSALLVVGTFFVKNEWTPYAVAAAAIFTGFKLLASGGGAPKARKVLNPTEFQDYLLKEKNEISHNVSVYRFALPRSTDILGLPIGQHISLAATIDGQPKEVVRSYTPISSDNEAGYFDLLVKAYPQGNISKYLTTLEVGQTMKVRGPKGAMVYTPNMCRHIGMIAGGTGITPMLQIIKAIIRNRPRNGGNDTTQVDLIFANVNPDDVLLKEELEKLIAEDDGFRVYYVLNNPPEGWTGGVGFVTPDMIKERLPAPASDIKILLCGPPPMVSAMKKATESLGYTKARPVSKLDDQVFCF</sequence>
<evidence type="ECO:0000256" key="21">
    <source>
        <dbReference type="SAM" id="Phobius"/>
    </source>
</evidence>
<evidence type="ECO:0000256" key="4">
    <source>
        <dbReference type="ARBA" id="ARBA00006105"/>
    </source>
</evidence>
<feature type="domain" description="FAD-binding FR-type" evidence="22">
    <location>
        <begin position="63"/>
        <end position="168"/>
    </location>
</feature>
<proteinExistence type="inferred from homology"/>
<dbReference type="GO" id="GO:0016740">
    <property type="term" value="F:transferase activity"/>
    <property type="evidence" value="ECO:0007669"/>
    <property type="project" value="UniProtKB-KW"/>
</dbReference>
<feature type="binding site" evidence="19">
    <location>
        <position position="136"/>
    </location>
    <ligand>
        <name>FAD</name>
        <dbReference type="ChEBI" id="CHEBI:57692"/>
    </ligand>
</feature>
<dbReference type="KEGG" id="apuu:APUU_51336S"/>
<evidence type="ECO:0000256" key="20">
    <source>
        <dbReference type="RuleBase" id="RU361226"/>
    </source>
</evidence>
<dbReference type="InterPro" id="IPR017927">
    <property type="entry name" value="FAD-bd_FR_type"/>
</dbReference>
<dbReference type="GO" id="GO:0090524">
    <property type="term" value="F:cytochrome-b5 reductase activity, acting on NADH"/>
    <property type="evidence" value="ECO:0007669"/>
    <property type="project" value="UniProtKB-EC"/>
</dbReference>
<dbReference type="PROSITE" id="PS51384">
    <property type="entry name" value="FAD_FR"/>
    <property type="match status" value="1"/>
</dbReference>
<comment type="cofactor">
    <cofactor evidence="1 19 20">
        <name>FAD</name>
        <dbReference type="ChEBI" id="CHEBI:57692"/>
    </cofactor>
</comment>
<evidence type="ECO:0000256" key="2">
    <source>
        <dbReference type="ARBA" id="ARBA00004572"/>
    </source>
</evidence>
<keyword evidence="8" id="KW-1000">Mitochondrion outer membrane</keyword>
<evidence type="ECO:0000256" key="5">
    <source>
        <dbReference type="ARBA" id="ARBA00022630"/>
    </source>
</evidence>
<feature type="binding site" evidence="19">
    <location>
        <position position="144"/>
    </location>
    <ligand>
        <name>FAD</name>
        <dbReference type="ChEBI" id="CHEBI:57692"/>
    </ligand>
</feature>
<dbReference type="InterPro" id="IPR001709">
    <property type="entry name" value="Flavoprot_Pyr_Nucl_cyt_Rdtase"/>
</dbReference>
<evidence type="ECO:0000256" key="9">
    <source>
        <dbReference type="ARBA" id="ARBA00022827"/>
    </source>
</evidence>
<dbReference type="EMBL" id="AP024447">
    <property type="protein sequence ID" value="BCS26625.1"/>
    <property type="molecule type" value="Genomic_DNA"/>
</dbReference>
<keyword evidence="6" id="KW-0808">Transferase</keyword>
<dbReference type="Gene3D" id="3.40.50.80">
    <property type="entry name" value="Nucleotide-binding domain of ferredoxin-NADP reductase (FNR) module"/>
    <property type="match status" value="1"/>
</dbReference>
<dbReference type="RefSeq" id="XP_041558819.1">
    <property type="nucleotide sequence ID" value="XM_041706433.1"/>
</dbReference>
<dbReference type="Pfam" id="PF00175">
    <property type="entry name" value="NAD_binding_1"/>
    <property type="match status" value="1"/>
</dbReference>
<dbReference type="InterPro" id="IPR001433">
    <property type="entry name" value="OxRdtase_FAD/NAD-bd"/>
</dbReference>
<comment type="catalytic activity">
    <reaction evidence="17 20">
        <text>2 Fe(III)-[cytochrome b5] + NADH = 2 Fe(II)-[cytochrome b5] + NAD(+) + H(+)</text>
        <dbReference type="Rhea" id="RHEA:46680"/>
        <dbReference type="Rhea" id="RHEA-COMP:10438"/>
        <dbReference type="Rhea" id="RHEA-COMP:10439"/>
        <dbReference type="ChEBI" id="CHEBI:15378"/>
        <dbReference type="ChEBI" id="CHEBI:29033"/>
        <dbReference type="ChEBI" id="CHEBI:29034"/>
        <dbReference type="ChEBI" id="CHEBI:57540"/>
        <dbReference type="ChEBI" id="CHEBI:57945"/>
        <dbReference type="EC" id="1.6.2.2"/>
    </reaction>
</comment>
<dbReference type="EC" id="1.6.2.2" evidence="20"/>
<keyword evidence="11 20" id="KW-0560">Oxidoreductase</keyword>
<comment type="subcellular location">
    <subcellularLocation>
        <location evidence="2">Mitochondrion outer membrane</location>
        <topology evidence="2">Single-pass membrane protein</topology>
    </subcellularLocation>
</comment>
<keyword evidence="10 21" id="KW-1133">Transmembrane helix</keyword>
<evidence type="ECO:0000256" key="17">
    <source>
        <dbReference type="ARBA" id="ARBA00047682"/>
    </source>
</evidence>
<dbReference type="Proteomes" id="UP000654913">
    <property type="component" value="Chromosome 5"/>
</dbReference>
<keyword evidence="7 21" id="KW-0812">Transmembrane</keyword>
<evidence type="ECO:0000256" key="15">
    <source>
        <dbReference type="ARBA" id="ARBA00037104"/>
    </source>
</evidence>
<evidence type="ECO:0000256" key="14">
    <source>
        <dbReference type="ARBA" id="ARBA00023136"/>
    </source>
</evidence>
<reference evidence="23" key="2">
    <citation type="submission" date="2021-02" db="EMBL/GenBank/DDBJ databases">
        <title>Aspergillus puulaauensis MK2 genome sequence.</title>
        <authorList>
            <person name="Futagami T."/>
            <person name="Mori K."/>
            <person name="Kadooka C."/>
            <person name="Tanaka T."/>
        </authorList>
    </citation>
    <scope>NUCLEOTIDE SEQUENCE</scope>
    <source>
        <strain evidence="23">MK2</strain>
    </source>
</reference>
<evidence type="ECO:0000256" key="10">
    <source>
        <dbReference type="ARBA" id="ARBA00022989"/>
    </source>
</evidence>
<dbReference type="PANTHER" id="PTHR19370:SF184">
    <property type="entry name" value="NADH-CYTOCHROME B5 REDUCTASE-LIKE"/>
    <property type="match status" value="1"/>
</dbReference>
<gene>
    <name evidence="23" type="primary">CBR1</name>
    <name evidence="23" type="ORF">APUU_51336S</name>
</gene>
<evidence type="ECO:0000259" key="22">
    <source>
        <dbReference type="PROSITE" id="PS51384"/>
    </source>
</evidence>
<dbReference type="CDD" id="cd06183">
    <property type="entry name" value="cyt_b5_reduct_like"/>
    <property type="match status" value="1"/>
</dbReference>
<evidence type="ECO:0000256" key="3">
    <source>
        <dbReference type="ARBA" id="ARBA00005156"/>
    </source>
</evidence>
<feature type="binding site" evidence="19">
    <location>
        <position position="143"/>
    </location>
    <ligand>
        <name>FAD</name>
        <dbReference type="ChEBI" id="CHEBI:57692"/>
    </ligand>
</feature>
<protein>
    <recommendedName>
        <fullName evidence="20">NADH-cytochrome b5 reductase</fullName>
        <ecNumber evidence="20">1.6.2.2</ecNumber>
    </recommendedName>
</protein>
<name>A0A7R7XRW3_9EURO</name>
<dbReference type="Gene3D" id="2.40.30.10">
    <property type="entry name" value="Translation factors"/>
    <property type="match status" value="1"/>
</dbReference>
<dbReference type="InterPro" id="IPR008333">
    <property type="entry name" value="Cbr1-like_FAD-bd_dom"/>
</dbReference>
<evidence type="ECO:0000256" key="13">
    <source>
        <dbReference type="ARBA" id="ARBA00023128"/>
    </source>
</evidence>
<dbReference type="GeneID" id="64976630"/>
<comment type="function">
    <text evidence="15">NADH-dependent reductase for DPH3 and cytochrome b5. Required for the first step of diphthamide biosynthesis, a post-translational modification of histidine which occurs in elongation factor 2. DPH1 and DPH2 transfer a 3-amino-3-carboxypropyl (ACP) group from S-adenosyl-L-methionine (SAM) to a histidine residue, the reaction is assisted by a reduction system comprising DPH3 and a NADH-dependent reductase, predominantly CBR1. By reducing DPH3, also involved in the formation of the tRNA wobble base modification mcm5s 2U (5-methoxycarbonylmethyl-2-thiouridine), mediated by the elongator complex. The cytochrome b5/NADH cytochrome b5 reductase electron transfer system supports the catalytic activity of several sterol biosynthetic enzymes.</text>
</comment>
<comment type="catalytic activity">
    <reaction evidence="18">
        <text>2 Fe(3+)-[Dph3] + NADH = 2 Fe(2+)-[Dph3] + NAD(+) + H(+)</text>
        <dbReference type="Rhea" id="RHEA:71231"/>
        <dbReference type="Rhea" id="RHEA-COMP:18002"/>
        <dbReference type="Rhea" id="RHEA-COMP:18003"/>
        <dbReference type="ChEBI" id="CHEBI:15378"/>
        <dbReference type="ChEBI" id="CHEBI:29033"/>
        <dbReference type="ChEBI" id="CHEBI:29034"/>
        <dbReference type="ChEBI" id="CHEBI:57540"/>
        <dbReference type="ChEBI" id="CHEBI:57945"/>
        <dbReference type="ChEBI" id="CHEBI:83228"/>
    </reaction>
    <physiologicalReaction direction="left-to-right" evidence="18">
        <dbReference type="Rhea" id="RHEA:71232"/>
    </physiologicalReaction>
</comment>
<dbReference type="SUPFAM" id="SSF63380">
    <property type="entry name" value="Riboflavin synthase domain-like"/>
    <property type="match status" value="1"/>
</dbReference>
<feature type="binding site" evidence="19">
    <location>
        <position position="119"/>
    </location>
    <ligand>
        <name>FAD</name>
        <dbReference type="ChEBI" id="CHEBI:57692"/>
    </ligand>
</feature>
<dbReference type="FunFam" id="3.40.50.80:FF:000019">
    <property type="entry name" value="NADH-cytochrome b5 reductase"/>
    <property type="match status" value="1"/>
</dbReference>
<evidence type="ECO:0000256" key="18">
    <source>
        <dbReference type="ARBA" id="ARBA00049138"/>
    </source>
</evidence>
<keyword evidence="9 19" id="KW-0274">FAD</keyword>